<organism evidence="2 3">
    <name type="scientific">Pseudonocardia eucalypti</name>
    <dbReference type="NCBI Taxonomy" id="648755"/>
    <lineage>
        <taxon>Bacteria</taxon>
        <taxon>Bacillati</taxon>
        <taxon>Actinomycetota</taxon>
        <taxon>Actinomycetes</taxon>
        <taxon>Pseudonocardiales</taxon>
        <taxon>Pseudonocardiaceae</taxon>
        <taxon>Pseudonocardia</taxon>
    </lineage>
</organism>
<keyword evidence="3" id="KW-1185">Reference proteome</keyword>
<dbReference type="SUPFAM" id="SSF48498">
    <property type="entry name" value="Tetracyclin repressor-like, C-terminal domain"/>
    <property type="match status" value="1"/>
</dbReference>
<evidence type="ECO:0000256" key="1">
    <source>
        <dbReference type="SAM" id="MobiDB-lite"/>
    </source>
</evidence>
<accession>A0ABP9PMR9</accession>
<evidence type="ECO:0000313" key="3">
    <source>
        <dbReference type="Proteomes" id="UP001428817"/>
    </source>
</evidence>
<sequence>MATLRDCGHHTPAARHGARARAQNPNGDTAELLRTFWKRLDDPSERRQFLLLAEIYGLALRDRDRYAKVLEVLAQDLRAPIETSLRGDGVAPAGAAALATALLALIRGLQFDLAAAGDRARVDAAFGAALDALLTTSAVSTAGTPSTEQPRLDS</sequence>
<protein>
    <recommendedName>
        <fullName evidence="4">BetI-type transcriptional repressor C-terminal domain-containing protein</fullName>
    </recommendedName>
</protein>
<name>A0ABP9PMR9_9PSEU</name>
<dbReference type="Proteomes" id="UP001428817">
    <property type="component" value="Unassembled WGS sequence"/>
</dbReference>
<dbReference type="InterPro" id="IPR036271">
    <property type="entry name" value="Tet_transcr_reg_TetR-rel_C_sf"/>
</dbReference>
<gene>
    <name evidence="2" type="ORF">GCM10023321_12630</name>
</gene>
<evidence type="ECO:0008006" key="4">
    <source>
        <dbReference type="Google" id="ProtNLM"/>
    </source>
</evidence>
<reference evidence="3" key="1">
    <citation type="journal article" date="2019" name="Int. J. Syst. Evol. Microbiol.">
        <title>The Global Catalogue of Microorganisms (GCM) 10K type strain sequencing project: providing services to taxonomists for standard genome sequencing and annotation.</title>
        <authorList>
            <consortium name="The Broad Institute Genomics Platform"/>
            <consortium name="The Broad Institute Genome Sequencing Center for Infectious Disease"/>
            <person name="Wu L."/>
            <person name="Ma J."/>
        </authorList>
    </citation>
    <scope>NUCLEOTIDE SEQUENCE [LARGE SCALE GENOMIC DNA]</scope>
    <source>
        <strain evidence="3">JCM 18303</strain>
    </source>
</reference>
<feature type="region of interest" description="Disordered" evidence="1">
    <location>
        <begin position="1"/>
        <end position="25"/>
    </location>
</feature>
<dbReference type="RefSeq" id="WP_185062816.1">
    <property type="nucleotide sequence ID" value="NZ_BAABJP010000004.1"/>
</dbReference>
<proteinExistence type="predicted"/>
<dbReference type="EMBL" id="BAABJP010000004">
    <property type="protein sequence ID" value="GAA5149166.1"/>
    <property type="molecule type" value="Genomic_DNA"/>
</dbReference>
<comment type="caution">
    <text evidence="2">The sequence shown here is derived from an EMBL/GenBank/DDBJ whole genome shotgun (WGS) entry which is preliminary data.</text>
</comment>
<evidence type="ECO:0000313" key="2">
    <source>
        <dbReference type="EMBL" id="GAA5149166.1"/>
    </source>
</evidence>